<dbReference type="AlphaFoldDB" id="A0A814L0S5"/>
<accession>A0A814L0S5</accession>
<proteinExistence type="predicted"/>
<name>A0A814L0S5_9BILA</name>
<organism evidence="1 2">
    <name type="scientific">Rotaria sordida</name>
    <dbReference type="NCBI Taxonomy" id="392033"/>
    <lineage>
        <taxon>Eukaryota</taxon>
        <taxon>Metazoa</taxon>
        <taxon>Spiralia</taxon>
        <taxon>Gnathifera</taxon>
        <taxon>Rotifera</taxon>
        <taxon>Eurotatoria</taxon>
        <taxon>Bdelloidea</taxon>
        <taxon>Philodinida</taxon>
        <taxon>Philodinidae</taxon>
        <taxon>Rotaria</taxon>
    </lineage>
</organism>
<gene>
    <name evidence="1" type="ORF">ZHD862_LOCUS15362</name>
</gene>
<protein>
    <submittedName>
        <fullName evidence="1">Uncharacterized protein</fullName>
    </submittedName>
</protein>
<dbReference type="EMBL" id="CAJNOT010000693">
    <property type="protein sequence ID" value="CAF1057028.1"/>
    <property type="molecule type" value="Genomic_DNA"/>
</dbReference>
<reference evidence="1" key="1">
    <citation type="submission" date="2021-02" db="EMBL/GenBank/DDBJ databases">
        <authorList>
            <person name="Nowell W R."/>
        </authorList>
    </citation>
    <scope>NUCLEOTIDE SEQUENCE</scope>
</reference>
<comment type="caution">
    <text evidence="1">The sequence shown here is derived from an EMBL/GenBank/DDBJ whole genome shotgun (WGS) entry which is preliminary data.</text>
</comment>
<dbReference type="Proteomes" id="UP000663864">
    <property type="component" value="Unassembled WGS sequence"/>
</dbReference>
<evidence type="ECO:0000313" key="2">
    <source>
        <dbReference type="Proteomes" id="UP000663864"/>
    </source>
</evidence>
<evidence type="ECO:0000313" key="1">
    <source>
        <dbReference type="EMBL" id="CAF1057028.1"/>
    </source>
</evidence>
<sequence>MSFMPVYLGLNGMSIEVTEFYYRHLLESNICNRLISLCVSDRLAIDNGLWLSSHLSTFINLRHLSLFDIKRSYFELILNSLSPINSLKMFSIHFSTNDRATDTFIGVPEGAYYERIFHLFPLLRVCHLFFHRYILYTVDSQFVLPADRPFMLIKSSLSNLESLAVRCSPRYLSYLFDYLPQLEELRYTRTDPWLPETHPQRHDDKNRAIPINKHQASNLRRLKLNWNGRINTVDSINKLFERDVLFSLTNLKLWARMAGSHVLHHLLSMLSSQCLYSFDVKWFVESVVSLSDTSNILSDTFQQLKGSVSIELQLTLEENYYYVRAVTVPRMDKHMCVYSYLDNAVHSGSRWPYKRRIFNSQFLRCNEIIMSENDDKVNGEFLCLSLSIVFWNKITSVNIPLPLNSTYLHFLFSQTTNLRTLELHYKSYGPANFVFEDETLIDFLTDVCLCNILVSHGLRQLNIFTAWKQPNLINIAYLIVERLPHLQVIELRGIDDELIEMSHILINGLKKLNYFTFRGLLGHGKRHEKEFRNLENSNTRYFRTEVPNTIDADIFIVWL</sequence>